<feature type="transmembrane region" description="Helical" evidence="1">
    <location>
        <begin position="312"/>
        <end position="330"/>
    </location>
</feature>
<proteinExistence type="predicted"/>
<feature type="transmembrane region" description="Helical" evidence="1">
    <location>
        <begin position="60"/>
        <end position="80"/>
    </location>
</feature>
<feature type="transmembrane region" description="Helical" evidence="1">
    <location>
        <begin position="199"/>
        <end position="220"/>
    </location>
</feature>
<feature type="transmembrane region" description="Helical" evidence="1">
    <location>
        <begin position="140"/>
        <end position="160"/>
    </location>
</feature>
<feature type="domain" description="EamA" evidence="2">
    <location>
        <begin position="100"/>
        <end position="188"/>
    </location>
</feature>
<keyword evidence="4" id="KW-1185">Reference proteome</keyword>
<dbReference type="InterPro" id="IPR000620">
    <property type="entry name" value="EamA_dom"/>
</dbReference>
<sequence length="390" mass="42972">MAAPFRRKASRGAQNNISKSPESIIDKRMQEYNNETTRLVTHNASLDNERIRTKRQRLKFIVASIYILSGATQPLLMTLVKSAGLADKTCQLYMLAYYFGPSLLFFHLFNSTISFKVFGKVACIAVIDIFAQSLNYTGAALAGPTLFTIIYSSVTIWTAVYSRCMIGRKLNFFQWIGIFVVFIGLAVTATDSVSIGPDIFHGALLVIFGSSMHAMTYVLSEAIMGPSSHRISVEVNCAIQGLIAFTVYSTWQIIYTRPRFQELVKEPMEESGTSPLKAILILLSLSFSNLIHAYSFFYTLNNFPGGATSAGVMKGVQAVLVFIFSAFIYCGRMGGEEMCFSMSKFISLMIVIIGMLTFSASTDGILAHSKSITLEETEIPIISEEAKGAV</sequence>
<comment type="caution">
    <text evidence="3">The sequence shown here is derived from an EMBL/GenBank/DDBJ whole genome shotgun (WGS) entry which is preliminary data.</text>
</comment>
<evidence type="ECO:0000256" key="1">
    <source>
        <dbReference type="SAM" id="Phobius"/>
    </source>
</evidence>
<feature type="transmembrane region" description="Helical" evidence="1">
    <location>
        <begin position="278"/>
        <end position="300"/>
    </location>
</feature>
<feature type="transmembrane region" description="Helical" evidence="1">
    <location>
        <begin position="92"/>
        <end position="110"/>
    </location>
</feature>
<name>A0AAD3HEM6_9STRA</name>
<evidence type="ECO:0000313" key="3">
    <source>
        <dbReference type="EMBL" id="GFH60815.1"/>
    </source>
</evidence>
<organism evidence="3 4">
    <name type="scientific">Chaetoceros tenuissimus</name>
    <dbReference type="NCBI Taxonomy" id="426638"/>
    <lineage>
        <taxon>Eukaryota</taxon>
        <taxon>Sar</taxon>
        <taxon>Stramenopiles</taxon>
        <taxon>Ochrophyta</taxon>
        <taxon>Bacillariophyta</taxon>
        <taxon>Coscinodiscophyceae</taxon>
        <taxon>Chaetocerotophycidae</taxon>
        <taxon>Chaetocerotales</taxon>
        <taxon>Chaetocerotaceae</taxon>
        <taxon>Chaetoceros</taxon>
    </lineage>
</organism>
<dbReference type="PANTHER" id="PTHR13146">
    <property type="match status" value="1"/>
</dbReference>
<gene>
    <name evidence="3" type="ORF">CTEN210_17291</name>
</gene>
<evidence type="ECO:0000313" key="4">
    <source>
        <dbReference type="Proteomes" id="UP001054902"/>
    </source>
</evidence>
<keyword evidence="1" id="KW-1133">Transmembrane helix</keyword>
<keyword evidence="1" id="KW-0812">Transmembrane</keyword>
<feature type="transmembrane region" description="Helical" evidence="1">
    <location>
        <begin position="172"/>
        <end position="193"/>
    </location>
</feature>
<accession>A0AAD3HEM6</accession>
<dbReference type="GO" id="GO:0016020">
    <property type="term" value="C:membrane"/>
    <property type="evidence" value="ECO:0007669"/>
    <property type="project" value="InterPro"/>
</dbReference>
<dbReference type="PANTHER" id="PTHR13146:SF1">
    <property type="entry name" value="SUGAR PHOSPHATE TRANSPORTER DOMAIN-CONTAINING PROTEIN"/>
    <property type="match status" value="1"/>
</dbReference>
<dbReference type="EMBL" id="BLLK01000069">
    <property type="protein sequence ID" value="GFH60815.1"/>
    <property type="molecule type" value="Genomic_DNA"/>
</dbReference>
<evidence type="ECO:0000259" key="2">
    <source>
        <dbReference type="Pfam" id="PF00892"/>
    </source>
</evidence>
<protein>
    <recommendedName>
        <fullName evidence="2">EamA domain-containing protein</fullName>
    </recommendedName>
</protein>
<keyword evidence="1" id="KW-0472">Membrane</keyword>
<dbReference type="AlphaFoldDB" id="A0AAD3HEM6"/>
<feature type="transmembrane region" description="Helical" evidence="1">
    <location>
        <begin position="342"/>
        <end position="361"/>
    </location>
</feature>
<dbReference type="Proteomes" id="UP001054902">
    <property type="component" value="Unassembled WGS sequence"/>
</dbReference>
<reference evidence="3 4" key="1">
    <citation type="journal article" date="2021" name="Sci. Rep.">
        <title>The genome of the diatom Chaetoceros tenuissimus carries an ancient integrated fragment of an extant virus.</title>
        <authorList>
            <person name="Hongo Y."/>
            <person name="Kimura K."/>
            <person name="Takaki Y."/>
            <person name="Yoshida Y."/>
            <person name="Baba S."/>
            <person name="Kobayashi G."/>
            <person name="Nagasaki K."/>
            <person name="Hano T."/>
            <person name="Tomaru Y."/>
        </authorList>
    </citation>
    <scope>NUCLEOTIDE SEQUENCE [LARGE SCALE GENOMIC DNA]</scope>
    <source>
        <strain evidence="3 4">NIES-3715</strain>
    </source>
</reference>
<feature type="transmembrane region" description="Helical" evidence="1">
    <location>
        <begin position="117"/>
        <end position="134"/>
    </location>
</feature>
<dbReference type="Pfam" id="PF00892">
    <property type="entry name" value="EamA"/>
    <property type="match status" value="1"/>
</dbReference>
<dbReference type="SUPFAM" id="SSF103481">
    <property type="entry name" value="Multidrug resistance efflux transporter EmrE"/>
    <property type="match status" value="1"/>
</dbReference>
<dbReference type="InterPro" id="IPR037185">
    <property type="entry name" value="EmrE-like"/>
</dbReference>